<keyword evidence="4 5" id="KW-0472">Membrane</keyword>
<proteinExistence type="predicted"/>
<dbReference type="PANTHER" id="PTHR10283">
    <property type="entry name" value="SOLUTE CARRIER FAMILY 13 MEMBER"/>
    <property type="match status" value="1"/>
</dbReference>
<comment type="caution">
    <text evidence="6">The sequence shown here is derived from an EMBL/GenBank/DDBJ whole genome shotgun (WGS) entry which is preliminary data.</text>
</comment>
<evidence type="ECO:0000313" key="6">
    <source>
        <dbReference type="EMBL" id="HJC67589.1"/>
    </source>
</evidence>
<accession>A0A9D2PUW0</accession>
<keyword evidence="2 5" id="KW-0812">Transmembrane</keyword>
<gene>
    <name evidence="6" type="ORF">H9931_12900</name>
</gene>
<name>A0A9D2PUW0_9FIRM</name>
<feature type="transmembrane region" description="Helical" evidence="5">
    <location>
        <begin position="192"/>
        <end position="216"/>
    </location>
</feature>
<feature type="transmembrane region" description="Helical" evidence="5">
    <location>
        <begin position="45"/>
        <end position="67"/>
    </location>
</feature>
<evidence type="ECO:0000256" key="2">
    <source>
        <dbReference type="ARBA" id="ARBA00022692"/>
    </source>
</evidence>
<dbReference type="EMBL" id="DWWB01000077">
    <property type="protein sequence ID" value="HJC67589.1"/>
    <property type="molecule type" value="Genomic_DNA"/>
</dbReference>
<dbReference type="Proteomes" id="UP000823863">
    <property type="component" value="Unassembled WGS sequence"/>
</dbReference>
<evidence type="ECO:0000256" key="4">
    <source>
        <dbReference type="ARBA" id="ARBA00023136"/>
    </source>
</evidence>
<reference evidence="6" key="2">
    <citation type="submission" date="2021-04" db="EMBL/GenBank/DDBJ databases">
        <authorList>
            <person name="Gilroy R."/>
        </authorList>
    </citation>
    <scope>NUCLEOTIDE SEQUENCE</scope>
    <source>
        <strain evidence="6">CHK198-12963</strain>
    </source>
</reference>
<evidence type="ECO:0008006" key="8">
    <source>
        <dbReference type="Google" id="ProtNLM"/>
    </source>
</evidence>
<evidence type="ECO:0000256" key="1">
    <source>
        <dbReference type="ARBA" id="ARBA00004141"/>
    </source>
</evidence>
<comment type="subcellular location">
    <subcellularLocation>
        <location evidence="1">Membrane</location>
        <topology evidence="1">Multi-pass membrane protein</topology>
    </subcellularLocation>
</comment>
<evidence type="ECO:0000256" key="5">
    <source>
        <dbReference type="SAM" id="Phobius"/>
    </source>
</evidence>
<feature type="transmembrane region" description="Helical" evidence="5">
    <location>
        <begin position="287"/>
        <end position="307"/>
    </location>
</feature>
<sequence length="311" mass="33666">MMMMGLLVCVQIAQGMVQWTPWVIVPFTIANQVGGVASPSVLKTFLFGGILGILIVAATIAAFRFILNPDVSKLTNVDTDKLLRDIQPMSLRKKLTVGIFIFTLILWTMPSILASAFPTFTVISTWGTAFPPLFGCMLLCLIRVDDEPLLDFKKAMSEKVSWSAIFLIMVTMLLATMLTQPEVGFNEFLSKYIGAAISGMPSWLLILIIIAASIIITNFVSNNVVAAVLSSVGMPLVLQLYPEIDLNVLAALIGVTASYAFATPSATACSALLASDEWFDTKTLFKWGAIVSGISIIFAYVIGYPLANAVF</sequence>
<dbReference type="GO" id="GO:0022857">
    <property type="term" value="F:transmembrane transporter activity"/>
    <property type="evidence" value="ECO:0007669"/>
    <property type="project" value="TreeGrafter"/>
</dbReference>
<protein>
    <recommendedName>
        <fullName evidence="8">Citrate transporter-like domain-containing protein</fullName>
    </recommendedName>
</protein>
<feature type="transmembrane region" description="Helical" evidence="5">
    <location>
        <begin position="248"/>
        <end position="275"/>
    </location>
</feature>
<feature type="transmembrane region" description="Helical" evidence="5">
    <location>
        <begin position="223"/>
        <end position="242"/>
    </location>
</feature>
<feature type="transmembrane region" description="Helical" evidence="5">
    <location>
        <begin position="123"/>
        <end position="142"/>
    </location>
</feature>
<feature type="transmembrane region" description="Helical" evidence="5">
    <location>
        <begin position="162"/>
        <end position="180"/>
    </location>
</feature>
<organism evidence="6 7">
    <name type="scientific">Candidatus Enterocloster excrementigallinarum</name>
    <dbReference type="NCBI Taxonomy" id="2838558"/>
    <lineage>
        <taxon>Bacteria</taxon>
        <taxon>Bacillati</taxon>
        <taxon>Bacillota</taxon>
        <taxon>Clostridia</taxon>
        <taxon>Lachnospirales</taxon>
        <taxon>Lachnospiraceae</taxon>
        <taxon>Enterocloster</taxon>
    </lineage>
</organism>
<reference evidence="6" key="1">
    <citation type="journal article" date="2021" name="PeerJ">
        <title>Extensive microbial diversity within the chicken gut microbiome revealed by metagenomics and culture.</title>
        <authorList>
            <person name="Gilroy R."/>
            <person name="Ravi A."/>
            <person name="Getino M."/>
            <person name="Pursley I."/>
            <person name="Horton D.L."/>
            <person name="Alikhan N.F."/>
            <person name="Baker D."/>
            <person name="Gharbi K."/>
            <person name="Hall N."/>
            <person name="Watson M."/>
            <person name="Adriaenssens E.M."/>
            <person name="Foster-Nyarko E."/>
            <person name="Jarju S."/>
            <person name="Secka A."/>
            <person name="Antonio M."/>
            <person name="Oren A."/>
            <person name="Chaudhuri R.R."/>
            <person name="La Ragione R."/>
            <person name="Hildebrand F."/>
            <person name="Pallen M.J."/>
        </authorList>
    </citation>
    <scope>NUCLEOTIDE SEQUENCE</scope>
    <source>
        <strain evidence="6">CHK198-12963</strain>
    </source>
</reference>
<dbReference type="AlphaFoldDB" id="A0A9D2PUW0"/>
<evidence type="ECO:0000256" key="3">
    <source>
        <dbReference type="ARBA" id="ARBA00022989"/>
    </source>
</evidence>
<feature type="transmembrane region" description="Helical" evidence="5">
    <location>
        <begin position="95"/>
        <end position="117"/>
    </location>
</feature>
<dbReference type="GO" id="GO:0005886">
    <property type="term" value="C:plasma membrane"/>
    <property type="evidence" value="ECO:0007669"/>
    <property type="project" value="TreeGrafter"/>
</dbReference>
<keyword evidence="3 5" id="KW-1133">Transmembrane helix</keyword>
<evidence type="ECO:0000313" key="7">
    <source>
        <dbReference type="Proteomes" id="UP000823863"/>
    </source>
</evidence>